<feature type="region of interest" description="Disordered" evidence="1">
    <location>
        <begin position="46"/>
        <end position="116"/>
    </location>
</feature>
<proteinExistence type="predicted"/>
<accession>A0A7D3X9I4</accession>
<dbReference type="RefSeq" id="WP_173213692.1">
    <property type="nucleotide sequence ID" value="NZ_CP053921.1"/>
</dbReference>
<evidence type="ECO:0000313" key="2">
    <source>
        <dbReference type="EMBL" id="QKG71075.1"/>
    </source>
</evidence>
<keyword evidence="3" id="KW-1185">Reference proteome</keyword>
<gene>
    <name evidence="2" type="ORF">HQR01_06630</name>
</gene>
<protein>
    <submittedName>
        <fullName evidence="2">Uncharacterized protein</fullName>
    </submittedName>
</protein>
<evidence type="ECO:0000256" key="1">
    <source>
        <dbReference type="SAM" id="MobiDB-lite"/>
    </source>
</evidence>
<dbReference type="EMBL" id="CP053921">
    <property type="protein sequence ID" value="QKG71075.1"/>
    <property type="molecule type" value="Genomic_DNA"/>
</dbReference>
<organism evidence="2 3">
    <name type="scientific">Erythrobacter mangrovi</name>
    <dbReference type="NCBI Taxonomy" id="2739433"/>
    <lineage>
        <taxon>Bacteria</taxon>
        <taxon>Pseudomonadati</taxon>
        <taxon>Pseudomonadota</taxon>
        <taxon>Alphaproteobacteria</taxon>
        <taxon>Sphingomonadales</taxon>
        <taxon>Erythrobacteraceae</taxon>
        <taxon>Erythrobacter/Porphyrobacter group</taxon>
        <taxon>Erythrobacter</taxon>
    </lineage>
</organism>
<dbReference type="KEGG" id="emv:HQR01_06630"/>
<dbReference type="Proteomes" id="UP000504693">
    <property type="component" value="Chromosome"/>
</dbReference>
<dbReference type="AlphaFoldDB" id="A0A7D3X9I4"/>
<evidence type="ECO:0000313" key="3">
    <source>
        <dbReference type="Proteomes" id="UP000504693"/>
    </source>
</evidence>
<sequence>MEDGLFTNQGKKLMLVGIFLWGVAMLVGGEDDPGVIAQVGEDGANGLVAQDSGHNQQASAPLPQAARVQSRPQQDPALADWYAEAGPVEPVEPEPVDESHLINDTVPAVSTEPLVQ</sequence>
<reference evidence="2 3" key="1">
    <citation type="submission" date="2020-05" db="EMBL/GenBank/DDBJ databases">
        <title>Erythrobacter mangrovi sp. nov., isolated from rhizosphere soil of mangrove plant (Kandelia candel).</title>
        <authorList>
            <person name="Ye Y.H."/>
        </authorList>
    </citation>
    <scope>NUCLEOTIDE SEQUENCE [LARGE SCALE GENOMIC DNA]</scope>
    <source>
        <strain evidence="2 3">EB310</strain>
    </source>
</reference>
<name>A0A7D3X9I4_9SPHN</name>